<dbReference type="InterPro" id="IPR003781">
    <property type="entry name" value="CoA-bd"/>
</dbReference>
<dbReference type="Gene3D" id="3.30.470.20">
    <property type="entry name" value="ATP-grasp fold, B domain"/>
    <property type="match status" value="1"/>
</dbReference>
<dbReference type="Pfam" id="PF13607">
    <property type="entry name" value="Succ_CoA_lig"/>
    <property type="match status" value="1"/>
</dbReference>
<dbReference type="EMBL" id="CAFBMT010000007">
    <property type="protein sequence ID" value="CAB4931558.1"/>
    <property type="molecule type" value="Genomic_DNA"/>
</dbReference>
<dbReference type="InterPro" id="IPR036291">
    <property type="entry name" value="NAD(P)-bd_dom_sf"/>
</dbReference>
<dbReference type="InterPro" id="IPR043938">
    <property type="entry name" value="Ligase_CoA_dom"/>
</dbReference>
<dbReference type="EMBL" id="CAEZYF010000005">
    <property type="protein sequence ID" value="CAB4718051.1"/>
    <property type="molecule type" value="Genomic_DNA"/>
</dbReference>
<evidence type="ECO:0000313" key="5">
    <source>
        <dbReference type="EMBL" id="CAB4931558.1"/>
    </source>
</evidence>
<dbReference type="Pfam" id="PF13380">
    <property type="entry name" value="CoA_binding_2"/>
    <property type="match status" value="1"/>
</dbReference>
<feature type="domain" description="ATP-grasp" evidence="1">
    <location>
        <begin position="33"/>
        <end position="247"/>
    </location>
</feature>
<dbReference type="InterPro" id="IPR013815">
    <property type="entry name" value="ATP_grasp_subdomain_1"/>
</dbReference>
<dbReference type="SMART" id="SM00881">
    <property type="entry name" value="CoA_binding"/>
    <property type="match status" value="1"/>
</dbReference>
<accession>A0A6J7QDD6</accession>
<evidence type="ECO:0000313" key="2">
    <source>
        <dbReference type="EMBL" id="CAB4363726.1"/>
    </source>
</evidence>
<dbReference type="Pfam" id="PF19045">
    <property type="entry name" value="Ligase_CoA_2"/>
    <property type="match status" value="1"/>
</dbReference>
<dbReference type="Gene3D" id="3.40.50.720">
    <property type="entry name" value="NAD(P)-binding Rossmann-like Domain"/>
    <property type="match status" value="1"/>
</dbReference>
<dbReference type="SUPFAM" id="SSF56059">
    <property type="entry name" value="Glutathione synthetase ATP-binding domain-like"/>
    <property type="match status" value="1"/>
</dbReference>
<name>A0A6J7QDD6_9ZZZZ</name>
<dbReference type="SUPFAM" id="SSF52210">
    <property type="entry name" value="Succinyl-CoA synthetase domains"/>
    <property type="match status" value="2"/>
</dbReference>
<dbReference type="GO" id="GO:0005524">
    <property type="term" value="F:ATP binding"/>
    <property type="evidence" value="ECO:0007669"/>
    <property type="project" value="InterPro"/>
</dbReference>
<gene>
    <name evidence="3" type="ORF">UFOPK2656_01112</name>
    <name evidence="4" type="ORF">UFOPK3267_02827</name>
    <name evidence="5" type="ORF">UFOPK3651_01512</name>
    <name evidence="6" type="ORF">UFOPK3931_03024</name>
    <name evidence="2" type="ORF">UFOPK4189_01501</name>
</gene>
<protein>
    <submittedName>
        <fullName evidence="6">Unannotated protein</fullName>
    </submittedName>
</protein>
<dbReference type="PROSITE" id="PS50975">
    <property type="entry name" value="ATP_GRASP"/>
    <property type="match status" value="1"/>
</dbReference>
<dbReference type="InterPro" id="IPR016102">
    <property type="entry name" value="Succinyl-CoA_synth-like"/>
</dbReference>
<dbReference type="SUPFAM" id="SSF51735">
    <property type="entry name" value="NAD(P)-binding Rossmann-fold domains"/>
    <property type="match status" value="1"/>
</dbReference>
<dbReference type="InterPro" id="IPR032875">
    <property type="entry name" value="Succ_CoA_lig_flav_dom"/>
</dbReference>
<dbReference type="EMBL" id="CAFBIY010000231">
    <property type="protein sequence ID" value="CAB4853299.1"/>
    <property type="molecule type" value="Genomic_DNA"/>
</dbReference>
<evidence type="ECO:0000313" key="4">
    <source>
        <dbReference type="EMBL" id="CAB4853299.1"/>
    </source>
</evidence>
<dbReference type="PANTHER" id="PTHR42793:SF1">
    <property type="entry name" value="PEPTIDYL-LYSINE N-ACETYLTRANSFERASE PATZ"/>
    <property type="match status" value="1"/>
</dbReference>
<dbReference type="GO" id="GO:0043758">
    <property type="term" value="F:acetate-CoA ligase (ADP-forming) activity"/>
    <property type="evidence" value="ECO:0007669"/>
    <property type="project" value="InterPro"/>
</dbReference>
<proteinExistence type="predicted"/>
<dbReference type="Gene3D" id="3.30.1490.20">
    <property type="entry name" value="ATP-grasp fold, A domain"/>
    <property type="match status" value="1"/>
</dbReference>
<evidence type="ECO:0000313" key="6">
    <source>
        <dbReference type="EMBL" id="CAB5015081.1"/>
    </source>
</evidence>
<dbReference type="InterPro" id="IPR011761">
    <property type="entry name" value="ATP-grasp"/>
</dbReference>
<dbReference type="PANTHER" id="PTHR42793">
    <property type="entry name" value="COA BINDING DOMAIN CONTAINING PROTEIN"/>
    <property type="match status" value="1"/>
</dbReference>
<dbReference type="AlphaFoldDB" id="A0A6J7QDD6"/>
<dbReference type="EMBL" id="CAFBOL010000128">
    <property type="protein sequence ID" value="CAB5015081.1"/>
    <property type="molecule type" value="Genomic_DNA"/>
</dbReference>
<evidence type="ECO:0000259" key="1">
    <source>
        <dbReference type="PROSITE" id="PS50975"/>
    </source>
</evidence>
<dbReference type="Gene3D" id="3.40.50.261">
    <property type="entry name" value="Succinyl-CoA synthetase domains"/>
    <property type="match status" value="2"/>
</dbReference>
<evidence type="ECO:0000313" key="3">
    <source>
        <dbReference type="EMBL" id="CAB4718051.1"/>
    </source>
</evidence>
<reference evidence="6" key="1">
    <citation type="submission" date="2020-05" db="EMBL/GenBank/DDBJ databases">
        <authorList>
            <person name="Chiriac C."/>
            <person name="Salcher M."/>
            <person name="Ghai R."/>
            <person name="Kavagutti S V."/>
        </authorList>
    </citation>
    <scope>NUCLEOTIDE SEQUENCE</scope>
</reference>
<dbReference type="EMBL" id="CAESGF010000007">
    <property type="protein sequence ID" value="CAB4363726.1"/>
    <property type="molecule type" value="Genomic_DNA"/>
</dbReference>
<dbReference type="Pfam" id="PF13549">
    <property type="entry name" value="ATP-grasp_5"/>
    <property type="match status" value="1"/>
</dbReference>
<sequence>MGAAGVSSVGRMPLATVAAMSTTGHTLSESASKALLRQYGVPLAPEREVRSADDAAAAAAEVGFPVVAKLCGDAIAHKTERGLVKLRLADAAAVHAAAAELLAKATPADGDVTVLVAPMISGNRELIAGIVRDPQFGANVMIGIGGVLAEAIADVQFRPVPLSAIDAQEMIDGLATQKLLGEFRGEAAVDRAALAQVLLGLSALAAARPDVASVDVNPLIISAAGIPVAVDALVEIDTAPGRTSAGTARPRPTDAQFRALFDPKGVLIAGASTHPGKFGFVSLHNVLASGYKGGVFGTNLQGEEVLGIRTVADIEQLPDGQIDLVFVCTPAAANPALLRACAAKGVKAAFLTSAGYGEAGDEGRVAEAALVALADELGILLAGPNGQGVVSTPASLCAQIVAPYPPAGRIGVASQSGNFVSSFLNYARQTGVGISRAVSAGNAAAVTPADYLDWYAADDATDVSLAYVEGIADGRGLLERFASVAARKPLVLVKGGATEGGAMAAASHTGALAANDKVFDGACRQAGVTRAATVEEAFEAAASFATQPLPKGPNTVVLTTAGGWGVVTSDAIVSDGRLRLMALPDDLKAQLDTKLPARWSHNNPVDCAGGETRDTIPEVLEMIAAHPAVDAIIYIGLGIQSNQARLMKEGRFYPDHGLERIVAYHERQDERFAEAAVALSERYGKPILCATELAVADPDNPGPRAVRAAGRLCYASGNRAVTALGHLWQYAQFRERRGLSG</sequence>
<dbReference type="GO" id="GO:0046872">
    <property type="term" value="F:metal ion binding"/>
    <property type="evidence" value="ECO:0007669"/>
    <property type="project" value="InterPro"/>
</dbReference>
<organism evidence="6">
    <name type="scientific">freshwater metagenome</name>
    <dbReference type="NCBI Taxonomy" id="449393"/>
    <lineage>
        <taxon>unclassified sequences</taxon>
        <taxon>metagenomes</taxon>
        <taxon>ecological metagenomes</taxon>
    </lineage>
</organism>